<evidence type="ECO:0000256" key="1">
    <source>
        <dbReference type="SAM" id="MobiDB-lite"/>
    </source>
</evidence>
<feature type="compositionally biased region" description="Polar residues" evidence="1">
    <location>
        <begin position="70"/>
        <end position="86"/>
    </location>
</feature>
<feature type="region of interest" description="Disordered" evidence="1">
    <location>
        <begin position="51"/>
        <end position="94"/>
    </location>
</feature>
<dbReference type="AlphaFoldDB" id="A0AAV3PJC0"/>
<dbReference type="Proteomes" id="UP001454036">
    <property type="component" value="Unassembled WGS sequence"/>
</dbReference>
<keyword evidence="3" id="KW-1185">Reference proteome</keyword>
<proteinExistence type="predicted"/>
<evidence type="ECO:0000313" key="2">
    <source>
        <dbReference type="EMBL" id="GAA0151799.1"/>
    </source>
</evidence>
<organism evidence="2 3">
    <name type="scientific">Lithospermum erythrorhizon</name>
    <name type="common">Purple gromwell</name>
    <name type="synonym">Lithospermum officinale var. erythrorhizon</name>
    <dbReference type="NCBI Taxonomy" id="34254"/>
    <lineage>
        <taxon>Eukaryota</taxon>
        <taxon>Viridiplantae</taxon>
        <taxon>Streptophyta</taxon>
        <taxon>Embryophyta</taxon>
        <taxon>Tracheophyta</taxon>
        <taxon>Spermatophyta</taxon>
        <taxon>Magnoliopsida</taxon>
        <taxon>eudicotyledons</taxon>
        <taxon>Gunneridae</taxon>
        <taxon>Pentapetalae</taxon>
        <taxon>asterids</taxon>
        <taxon>lamiids</taxon>
        <taxon>Boraginales</taxon>
        <taxon>Boraginaceae</taxon>
        <taxon>Boraginoideae</taxon>
        <taxon>Lithospermeae</taxon>
        <taxon>Lithospermum</taxon>
    </lineage>
</organism>
<reference evidence="2 3" key="1">
    <citation type="submission" date="2024-01" db="EMBL/GenBank/DDBJ databases">
        <title>The complete chloroplast genome sequence of Lithospermum erythrorhizon: insights into the phylogenetic relationship among Boraginaceae species and the maternal lineages of purple gromwells.</title>
        <authorList>
            <person name="Okada T."/>
            <person name="Watanabe K."/>
        </authorList>
    </citation>
    <scope>NUCLEOTIDE SEQUENCE [LARGE SCALE GENOMIC DNA]</scope>
</reference>
<sequence>MILLEGFGKKLNNKNIKVEDQCTNVTKWVQRHEKSNTVPSVQPKVQQLFAMKSRTPPPPPGMEAPVQEIRPNSGNTTVWSIQNPPNDWSPLDDDIKVYLPSPVSTENDDDSNNMPSKEDVDLHIQEVLFGSSQKKRLEVFTKICPVFNHI</sequence>
<comment type="caution">
    <text evidence="2">The sequence shown here is derived from an EMBL/GenBank/DDBJ whole genome shotgun (WGS) entry which is preliminary data.</text>
</comment>
<name>A0AAV3PJC0_LITER</name>
<protein>
    <submittedName>
        <fullName evidence="2">Uncharacterized protein</fullName>
    </submittedName>
</protein>
<gene>
    <name evidence="2" type="ORF">LIER_10438</name>
</gene>
<evidence type="ECO:0000313" key="3">
    <source>
        <dbReference type="Proteomes" id="UP001454036"/>
    </source>
</evidence>
<accession>A0AAV3PJC0</accession>
<dbReference type="EMBL" id="BAABME010001854">
    <property type="protein sequence ID" value="GAA0151799.1"/>
    <property type="molecule type" value="Genomic_DNA"/>
</dbReference>